<accession>A0A2C9M9Q1</accession>
<protein>
    <submittedName>
        <fullName evidence="2">Uncharacterized protein</fullName>
    </submittedName>
</protein>
<evidence type="ECO:0000313" key="3">
    <source>
        <dbReference type="Proteomes" id="UP000076420"/>
    </source>
</evidence>
<proteinExistence type="predicted"/>
<sequence length="233" mass="26531">MIIFETADIIILETSNVIILKTSNIIILETSDINILETSNVIILETSDINILETLDIIILETSNIIILETSDIIILETSDIIILETLDIIILETLDIIILETSDCLANHWEATTIRKDPSQVYTTYTIIMKQMATKRDLKYAHYLIPISSGVNGVGVTRCEAQSTSPQIEYFVLAFKETFPKPVFQTNCFTNTRVPRGSQLEGRQGGLVKDFRQYTMERKKEERNKNEKGRKK</sequence>
<dbReference type="KEGG" id="bgt:106053819"/>
<dbReference type="AlphaFoldDB" id="A0A2C9M9Q1"/>
<evidence type="ECO:0000256" key="1">
    <source>
        <dbReference type="SAM" id="MobiDB-lite"/>
    </source>
</evidence>
<feature type="region of interest" description="Disordered" evidence="1">
    <location>
        <begin position="212"/>
        <end position="233"/>
    </location>
</feature>
<name>A0A2C9M9Q1_BIOGL</name>
<evidence type="ECO:0000313" key="2">
    <source>
        <dbReference type="EnsemblMetazoa" id="BGLB040145-PA"/>
    </source>
</evidence>
<reference evidence="2" key="1">
    <citation type="submission" date="2020-05" db="UniProtKB">
        <authorList>
            <consortium name="EnsemblMetazoa"/>
        </authorList>
    </citation>
    <scope>IDENTIFICATION</scope>
    <source>
        <strain evidence="2">BB02</strain>
    </source>
</reference>
<gene>
    <name evidence="2" type="primary">106053819</name>
</gene>
<dbReference type="EnsemblMetazoa" id="BGLB040145-RA">
    <property type="protein sequence ID" value="BGLB040145-PA"/>
    <property type="gene ID" value="BGLB040145"/>
</dbReference>
<dbReference type="VEuPathDB" id="VectorBase:BGLB040145"/>
<organism evidence="2 3">
    <name type="scientific">Biomphalaria glabrata</name>
    <name type="common">Bloodfluke planorb</name>
    <name type="synonym">Freshwater snail</name>
    <dbReference type="NCBI Taxonomy" id="6526"/>
    <lineage>
        <taxon>Eukaryota</taxon>
        <taxon>Metazoa</taxon>
        <taxon>Spiralia</taxon>
        <taxon>Lophotrochozoa</taxon>
        <taxon>Mollusca</taxon>
        <taxon>Gastropoda</taxon>
        <taxon>Heterobranchia</taxon>
        <taxon>Euthyneura</taxon>
        <taxon>Panpulmonata</taxon>
        <taxon>Hygrophila</taxon>
        <taxon>Lymnaeoidea</taxon>
        <taxon>Planorbidae</taxon>
        <taxon>Biomphalaria</taxon>
    </lineage>
</organism>
<dbReference type="Proteomes" id="UP000076420">
    <property type="component" value="Unassembled WGS sequence"/>
</dbReference>